<dbReference type="AlphaFoldDB" id="A0A6C0NWT3"/>
<name>A0A6C0NWT3_9BACL</name>
<proteinExistence type="predicted"/>
<dbReference type="PANTHER" id="PTHR42790:SF19">
    <property type="entry name" value="KYNURENINE_ALPHA-AMINOADIPATE AMINOTRANSFERASE, MITOCHONDRIAL"/>
    <property type="match status" value="1"/>
</dbReference>
<dbReference type="RefSeq" id="WP_162639495.1">
    <property type="nucleotide sequence ID" value="NZ_CP048286.1"/>
</dbReference>
<dbReference type="InterPro" id="IPR050859">
    <property type="entry name" value="Class-I_PLP-dep_aminotransf"/>
</dbReference>
<dbReference type="Gene3D" id="3.90.1150.10">
    <property type="entry name" value="Aspartate Aminotransferase, domain 1"/>
    <property type="match status" value="1"/>
</dbReference>
<dbReference type="GO" id="GO:0008483">
    <property type="term" value="F:transaminase activity"/>
    <property type="evidence" value="ECO:0007669"/>
    <property type="project" value="UniProtKB-KW"/>
</dbReference>
<evidence type="ECO:0000259" key="5">
    <source>
        <dbReference type="Pfam" id="PF00155"/>
    </source>
</evidence>
<keyword evidence="3 6" id="KW-0808">Transferase</keyword>
<protein>
    <submittedName>
        <fullName evidence="6">PLP-dependent aminotransferase family protein</fullName>
    </submittedName>
</protein>
<dbReference type="Gene3D" id="3.40.640.10">
    <property type="entry name" value="Type I PLP-dependent aspartate aminotransferase-like (Major domain)"/>
    <property type="match status" value="1"/>
</dbReference>
<evidence type="ECO:0000256" key="1">
    <source>
        <dbReference type="ARBA" id="ARBA00001933"/>
    </source>
</evidence>
<keyword evidence="2 6" id="KW-0032">Aminotransferase</keyword>
<dbReference type="GO" id="GO:0030170">
    <property type="term" value="F:pyridoxal phosphate binding"/>
    <property type="evidence" value="ECO:0007669"/>
    <property type="project" value="InterPro"/>
</dbReference>
<dbReference type="KEGG" id="prz:GZH47_07315"/>
<evidence type="ECO:0000256" key="4">
    <source>
        <dbReference type="ARBA" id="ARBA00022898"/>
    </source>
</evidence>
<dbReference type="InterPro" id="IPR015424">
    <property type="entry name" value="PyrdxlP-dep_Trfase"/>
</dbReference>
<evidence type="ECO:0000256" key="2">
    <source>
        <dbReference type="ARBA" id="ARBA00022576"/>
    </source>
</evidence>
<evidence type="ECO:0000313" key="6">
    <source>
        <dbReference type="EMBL" id="QHW30685.1"/>
    </source>
</evidence>
<dbReference type="Proteomes" id="UP000479114">
    <property type="component" value="Chromosome"/>
</dbReference>
<reference evidence="6 7" key="1">
    <citation type="submission" date="2020-02" db="EMBL/GenBank/DDBJ databases">
        <title>Paenibacillus sp. nov., isolated from rhizosphere soil of tomato.</title>
        <authorList>
            <person name="Weon H.-Y."/>
            <person name="Lee S.A."/>
        </authorList>
    </citation>
    <scope>NUCLEOTIDE SEQUENCE [LARGE SCALE GENOMIC DNA]</scope>
    <source>
        <strain evidence="6 7">14171R-81</strain>
    </source>
</reference>
<keyword evidence="4" id="KW-0663">Pyridoxal phosphate</keyword>
<dbReference type="InterPro" id="IPR015421">
    <property type="entry name" value="PyrdxlP-dep_Trfase_major"/>
</dbReference>
<accession>A0A6C0NWT3</accession>
<evidence type="ECO:0000313" key="7">
    <source>
        <dbReference type="Proteomes" id="UP000479114"/>
    </source>
</evidence>
<evidence type="ECO:0000256" key="3">
    <source>
        <dbReference type="ARBA" id="ARBA00022679"/>
    </source>
</evidence>
<keyword evidence="7" id="KW-1185">Reference proteome</keyword>
<organism evidence="6 7">
    <name type="scientific">Paenibacillus rhizovicinus</name>
    <dbReference type="NCBI Taxonomy" id="2704463"/>
    <lineage>
        <taxon>Bacteria</taxon>
        <taxon>Bacillati</taxon>
        <taxon>Bacillota</taxon>
        <taxon>Bacilli</taxon>
        <taxon>Bacillales</taxon>
        <taxon>Paenibacillaceae</taxon>
        <taxon>Paenibacillus</taxon>
    </lineage>
</organism>
<dbReference type="PANTHER" id="PTHR42790">
    <property type="entry name" value="AMINOTRANSFERASE"/>
    <property type="match status" value="1"/>
</dbReference>
<sequence length="393" mass="42699">MKEHRLRRAKGMETASLADLLQSDRLEEVISFAGDWPAESVIPSVESAATAASEGLLSLGERVCAYMGARHGIRAVPDDVLVTSSSGASIALIVRTLLQPGDAVLVDSPTNPESLRVFRQAKLRVVPVSSDSEGMLIADVERLVELHHPKLIYAMPTLAVPDSRIWSEERRMALVDISRRNGILIIEDNSYGELLFSNSPPLPPTLFETARRSGGSGVLCTGTFAALFGQKLPAGWIIGSGSVMARLVETGSTNGHDRAELQAQRKLERVLQHGDLEQHACAIRMSLEARLHHMQALLRQHSLNGVTWNEPQGGLFLWVELPPGLDAEALLRIAAAKRVTFDAGASFYAENPQRNRVRLNVSGQPDGRMAKGIARFAEAVNEFLGRASASHSE</sequence>
<comment type="cofactor">
    <cofactor evidence="1">
        <name>pyridoxal 5'-phosphate</name>
        <dbReference type="ChEBI" id="CHEBI:597326"/>
    </cofactor>
</comment>
<dbReference type="EMBL" id="CP048286">
    <property type="protein sequence ID" value="QHW30685.1"/>
    <property type="molecule type" value="Genomic_DNA"/>
</dbReference>
<dbReference type="GO" id="GO:1901605">
    <property type="term" value="P:alpha-amino acid metabolic process"/>
    <property type="evidence" value="ECO:0007669"/>
    <property type="project" value="TreeGrafter"/>
</dbReference>
<dbReference type="InterPro" id="IPR015422">
    <property type="entry name" value="PyrdxlP-dep_Trfase_small"/>
</dbReference>
<dbReference type="CDD" id="cd00609">
    <property type="entry name" value="AAT_like"/>
    <property type="match status" value="1"/>
</dbReference>
<feature type="domain" description="Aminotransferase class I/classII large" evidence="5">
    <location>
        <begin position="52"/>
        <end position="375"/>
    </location>
</feature>
<dbReference type="Pfam" id="PF00155">
    <property type="entry name" value="Aminotran_1_2"/>
    <property type="match status" value="1"/>
</dbReference>
<dbReference type="SUPFAM" id="SSF53383">
    <property type="entry name" value="PLP-dependent transferases"/>
    <property type="match status" value="1"/>
</dbReference>
<gene>
    <name evidence="6" type="ORF">GZH47_07315</name>
</gene>
<dbReference type="InterPro" id="IPR004839">
    <property type="entry name" value="Aminotransferase_I/II_large"/>
</dbReference>